<dbReference type="AlphaFoldDB" id="A0A1Y1V6M2"/>
<accession>A0A1Y1V6M2</accession>
<keyword evidence="2" id="KW-1185">Reference proteome</keyword>
<reference evidence="1 2" key="1">
    <citation type="submission" date="2016-08" db="EMBL/GenBank/DDBJ databases">
        <title>Genomes of anaerobic fungi encode conserved fungal cellulosomes for biomass hydrolysis.</title>
        <authorList>
            <consortium name="DOE Joint Genome Institute"/>
            <person name="Haitjema C.H."/>
            <person name="Gilmore S.P."/>
            <person name="Henske J.K."/>
            <person name="Solomon K.V."/>
            <person name="De Groot R."/>
            <person name="Kuo A."/>
            <person name="Mondo S.J."/>
            <person name="Salamov A.A."/>
            <person name="Labutti K."/>
            <person name="Zhao Z."/>
            <person name="Chiniquy J."/>
            <person name="Barry K."/>
            <person name="Brewer H.M."/>
            <person name="Purvine S.O."/>
            <person name="Wright A.T."/>
            <person name="Boxma B."/>
            <person name="Van Alen T."/>
            <person name="Hackstein J.H."/>
            <person name="Baker S.E."/>
            <person name="Grigoriev I.V."/>
            <person name="O'Malley M.A."/>
        </authorList>
    </citation>
    <scope>NUCLEOTIDE SEQUENCE [LARGE SCALE GENOMIC DNA]</scope>
    <source>
        <strain evidence="2">finn</strain>
    </source>
</reference>
<evidence type="ECO:0000313" key="2">
    <source>
        <dbReference type="Proteomes" id="UP000193719"/>
    </source>
</evidence>
<dbReference type="Proteomes" id="UP000193719">
    <property type="component" value="Unassembled WGS sequence"/>
</dbReference>
<gene>
    <name evidence="1" type="ORF">BCR36DRAFT_295196</name>
</gene>
<name>A0A1Y1V6M2_9FUNG</name>
<evidence type="ECO:0000313" key="1">
    <source>
        <dbReference type="EMBL" id="ORX47668.1"/>
    </source>
</evidence>
<sequence>MSFLITVYAYLFDFKKIAPEIPNFKTDEYDATTGYPNEKFIKYTLNGNNKKPINIEEVINEFFWEYYDTDEYIIDSITSINENQFSNVFITQTFKNYEIFNSKIKIVLNNKNGLILSKTEGIWKNFSVKDFEERDLVYSLAMMLLSMSNILNVEIDFNDVFCEEKSNNSFIAQNVKFSSNGEVLITKGLIGNNNNQLEAAWKLDFLLDYVYVSFVLSDLNGKIISGINYVSKFTMNNDVSNINSYIDSQKMFNDISELNIFDKNKYSPFGWNQDQKVNYMVTIGNNARVVNGECKYISLYYF</sequence>
<comment type="caution">
    <text evidence="1">The sequence shown here is derived from an EMBL/GenBank/DDBJ whole genome shotgun (WGS) entry which is preliminary data.</text>
</comment>
<organism evidence="1 2">
    <name type="scientific">Piromyces finnis</name>
    <dbReference type="NCBI Taxonomy" id="1754191"/>
    <lineage>
        <taxon>Eukaryota</taxon>
        <taxon>Fungi</taxon>
        <taxon>Fungi incertae sedis</taxon>
        <taxon>Chytridiomycota</taxon>
        <taxon>Chytridiomycota incertae sedis</taxon>
        <taxon>Neocallimastigomycetes</taxon>
        <taxon>Neocallimastigales</taxon>
        <taxon>Neocallimastigaceae</taxon>
        <taxon>Piromyces</taxon>
    </lineage>
</organism>
<proteinExistence type="predicted"/>
<protein>
    <submittedName>
        <fullName evidence="1">Uncharacterized protein</fullName>
    </submittedName>
</protein>
<dbReference type="OrthoDB" id="10545762at2759"/>
<reference evidence="1 2" key="2">
    <citation type="submission" date="2016-08" db="EMBL/GenBank/DDBJ databases">
        <title>Pervasive Adenine N6-methylation of Active Genes in Fungi.</title>
        <authorList>
            <consortium name="DOE Joint Genome Institute"/>
            <person name="Mondo S.J."/>
            <person name="Dannebaum R.O."/>
            <person name="Kuo R.C."/>
            <person name="Labutti K."/>
            <person name="Haridas S."/>
            <person name="Kuo A."/>
            <person name="Salamov A."/>
            <person name="Ahrendt S.R."/>
            <person name="Lipzen A."/>
            <person name="Sullivan W."/>
            <person name="Andreopoulos W.B."/>
            <person name="Clum A."/>
            <person name="Lindquist E."/>
            <person name="Daum C."/>
            <person name="Ramamoorthy G.K."/>
            <person name="Gryganskyi A."/>
            <person name="Culley D."/>
            <person name="Magnuson J.K."/>
            <person name="James T.Y."/>
            <person name="O'Malley M.A."/>
            <person name="Stajich J.E."/>
            <person name="Spatafora J.W."/>
            <person name="Visel A."/>
            <person name="Grigoriev I.V."/>
        </authorList>
    </citation>
    <scope>NUCLEOTIDE SEQUENCE [LARGE SCALE GENOMIC DNA]</scope>
    <source>
        <strain evidence="2">finn</strain>
    </source>
</reference>
<dbReference type="EMBL" id="MCFH01000030">
    <property type="protein sequence ID" value="ORX47668.1"/>
    <property type="molecule type" value="Genomic_DNA"/>
</dbReference>